<protein>
    <submittedName>
        <fullName evidence="1">Uncharacterized protein</fullName>
    </submittedName>
</protein>
<sequence>MASIVIEKFELQLMDSEDKQTRIVCSRALADFRIQWPPKWFDPNFTKEMDIVGYDEDEVIMSNSMPGLGVPVQYEKEWLMSLMLIVKWLIQPEEDMLDKLHEWLDGLIEKLSKHWKWISNSLSDPLVRIIKYAKNHKEPLPDVTKHEKAHREFLMEVAEFLEEDVGQIRVVEGYEEGY</sequence>
<gene>
    <name evidence="1" type="ORF">PGQ11_002913</name>
</gene>
<name>A0ABR2J431_9PEZI</name>
<accession>A0ABR2J431</accession>
<dbReference type="EMBL" id="JAPCWZ010000003">
    <property type="protein sequence ID" value="KAK8872399.1"/>
    <property type="molecule type" value="Genomic_DNA"/>
</dbReference>
<dbReference type="Proteomes" id="UP001390339">
    <property type="component" value="Unassembled WGS sequence"/>
</dbReference>
<comment type="caution">
    <text evidence="1">The sequence shown here is derived from an EMBL/GenBank/DDBJ whole genome shotgun (WGS) entry which is preliminary data.</text>
</comment>
<proteinExistence type="predicted"/>
<evidence type="ECO:0000313" key="1">
    <source>
        <dbReference type="EMBL" id="KAK8872399.1"/>
    </source>
</evidence>
<organism evidence="1 2">
    <name type="scientific">Apiospora arundinis</name>
    <dbReference type="NCBI Taxonomy" id="335852"/>
    <lineage>
        <taxon>Eukaryota</taxon>
        <taxon>Fungi</taxon>
        <taxon>Dikarya</taxon>
        <taxon>Ascomycota</taxon>
        <taxon>Pezizomycotina</taxon>
        <taxon>Sordariomycetes</taxon>
        <taxon>Xylariomycetidae</taxon>
        <taxon>Amphisphaeriales</taxon>
        <taxon>Apiosporaceae</taxon>
        <taxon>Apiospora</taxon>
    </lineage>
</organism>
<reference evidence="1 2" key="1">
    <citation type="journal article" date="2024" name="IMA Fungus">
        <title>Apiospora arundinis, a panoply of carbohydrate-active enzymes and secondary metabolites.</title>
        <authorList>
            <person name="Sorensen T."/>
            <person name="Petersen C."/>
            <person name="Muurmann A.T."/>
            <person name="Christiansen J.V."/>
            <person name="Brundto M.L."/>
            <person name="Overgaard C.K."/>
            <person name="Boysen A.T."/>
            <person name="Wollenberg R.D."/>
            <person name="Larsen T.O."/>
            <person name="Sorensen J.L."/>
            <person name="Nielsen K.L."/>
            <person name="Sondergaard T.E."/>
        </authorList>
    </citation>
    <scope>NUCLEOTIDE SEQUENCE [LARGE SCALE GENOMIC DNA]</scope>
    <source>
        <strain evidence="1 2">AAU 773</strain>
    </source>
</reference>
<keyword evidence="2" id="KW-1185">Reference proteome</keyword>
<evidence type="ECO:0000313" key="2">
    <source>
        <dbReference type="Proteomes" id="UP001390339"/>
    </source>
</evidence>